<keyword evidence="1" id="KW-0812">Transmembrane</keyword>
<feature type="transmembrane region" description="Helical" evidence="1">
    <location>
        <begin position="182"/>
        <end position="201"/>
    </location>
</feature>
<feature type="transmembrane region" description="Helical" evidence="1">
    <location>
        <begin position="28"/>
        <end position="48"/>
    </location>
</feature>
<organism evidence="2 3">
    <name type="scientific">Spiroplasma clarkii</name>
    <dbReference type="NCBI Taxonomy" id="2139"/>
    <lineage>
        <taxon>Bacteria</taxon>
        <taxon>Bacillati</taxon>
        <taxon>Mycoplasmatota</taxon>
        <taxon>Mollicutes</taxon>
        <taxon>Entomoplasmatales</taxon>
        <taxon>Spiroplasmataceae</taxon>
        <taxon>Spiroplasma</taxon>
    </lineage>
</organism>
<evidence type="ECO:0000313" key="2">
    <source>
        <dbReference type="EMBL" id="ATX70558.1"/>
    </source>
</evidence>
<gene>
    <name evidence="2" type="ORF">SCLAR_v1c02280</name>
</gene>
<keyword evidence="1" id="KW-0472">Membrane</keyword>
<feature type="transmembrane region" description="Helical" evidence="1">
    <location>
        <begin position="60"/>
        <end position="79"/>
    </location>
</feature>
<evidence type="ECO:0000313" key="3">
    <source>
        <dbReference type="Proteomes" id="UP000231179"/>
    </source>
</evidence>
<evidence type="ECO:0000256" key="1">
    <source>
        <dbReference type="SAM" id="Phobius"/>
    </source>
</evidence>
<accession>A0A2K8KFU9</accession>
<keyword evidence="3" id="KW-1185">Reference proteome</keyword>
<feature type="transmembrane region" description="Helical" evidence="1">
    <location>
        <begin position="261"/>
        <end position="283"/>
    </location>
</feature>
<feature type="transmembrane region" description="Helical" evidence="1">
    <location>
        <begin position="99"/>
        <end position="126"/>
    </location>
</feature>
<sequence length="288" mass="32892">MIKVKSELKTFAKTFTFLSLLLLKYPKFYIFSFLIPLVLSFVLYSVWFNLDINAVYPPQFLGFLCVGIFTISFYLSILINNWKATLFLKQLKLQGVNSINLVCAMMVIGVLTSWCSFLLNVCGALIFLNISLSIQVTNSIIDDINWYIWMLSVFALTLMSLSSTATFLLVTNFAKSKILANLLALVVLIILLLSSDMIIIPQVTSKHMAVSVIQYLNPMKYSVWVFFMITSYQYIDYQGITQIIGTNNLLGADVFISFKNIWIPLSITTLILGGYFIHNYFYFKWGVK</sequence>
<proteinExistence type="predicted"/>
<name>A0A2K8KFU9_9MOLU</name>
<keyword evidence="1" id="KW-1133">Transmembrane helix</keyword>
<protein>
    <submittedName>
        <fullName evidence="2">Uncharacterized protein</fullName>
    </submittedName>
</protein>
<dbReference type="EMBL" id="CP024870">
    <property type="protein sequence ID" value="ATX70558.1"/>
    <property type="molecule type" value="Genomic_DNA"/>
</dbReference>
<dbReference type="AlphaFoldDB" id="A0A2K8KFU9"/>
<feature type="transmembrane region" description="Helical" evidence="1">
    <location>
        <begin position="146"/>
        <end position="170"/>
    </location>
</feature>
<reference evidence="2 3" key="1">
    <citation type="submission" date="2017-11" db="EMBL/GenBank/DDBJ databases">
        <title>Complete genome sequence of Spiroplasma clarkii CN-5 (DSM 19994).</title>
        <authorList>
            <person name="Tsai Y.-M."/>
            <person name="Chang A."/>
            <person name="Lo W.-S."/>
            <person name="Kuo C.-H."/>
        </authorList>
    </citation>
    <scope>NUCLEOTIDE SEQUENCE [LARGE SCALE GENOMIC DNA]</scope>
    <source>
        <strain evidence="2 3">CN-5</strain>
    </source>
</reference>
<dbReference type="Proteomes" id="UP000231179">
    <property type="component" value="Chromosome"/>
</dbReference>